<gene>
    <name evidence="2" type="primary">ORF221737</name>
</gene>
<dbReference type="Pfam" id="PF12780">
    <property type="entry name" value="AAA_8"/>
    <property type="match status" value="1"/>
</dbReference>
<reference evidence="2" key="1">
    <citation type="submission" date="2014-12" db="EMBL/GenBank/DDBJ databases">
        <title>Insight into the proteome of Arion vulgaris.</title>
        <authorList>
            <person name="Aradska J."/>
            <person name="Bulat T."/>
            <person name="Smidak R."/>
            <person name="Sarate P."/>
            <person name="Gangsoo J."/>
            <person name="Sialana F."/>
            <person name="Bilban M."/>
            <person name="Lubec G."/>
        </authorList>
    </citation>
    <scope>NUCLEOTIDE SEQUENCE</scope>
    <source>
        <tissue evidence="2">Skin</tissue>
    </source>
</reference>
<organism evidence="2">
    <name type="scientific">Arion vulgaris</name>
    <dbReference type="NCBI Taxonomy" id="1028688"/>
    <lineage>
        <taxon>Eukaryota</taxon>
        <taxon>Metazoa</taxon>
        <taxon>Spiralia</taxon>
        <taxon>Lophotrochozoa</taxon>
        <taxon>Mollusca</taxon>
        <taxon>Gastropoda</taxon>
        <taxon>Heterobranchia</taxon>
        <taxon>Euthyneura</taxon>
        <taxon>Panpulmonata</taxon>
        <taxon>Eupulmonata</taxon>
        <taxon>Stylommatophora</taxon>
        <taxon>Helicina</taxon>
        <taxon>Arionoidea</taxon>
        <taxon>Arionidae</taxon>
        <taxon>Arion</taxon>
    </lineage>
</organism>
<evidence type="ECO:0000313" key="2">
    <source>
        <dbReference type="EMBL" id="CEK99622.1"/>
    </source>
</evidence>
<dbReference type="InterPro" id="IPR024317">
    <property type="entry name" value="Dynein_heavy_chain_D4_dom"/>
</dbReference>
<dbReference type="Gene3D" id="3.40.50.300">
    <property type="entry name" value="P-loop containing nucleotide triphosphate hydrolases"/>
    <property type="match status" value="1"/>
</dbReference>
<dbReference type="EMBL" id="HACG01052751">
    <property type="protein sequence ID" value="CEK99622.1"/>
    <property type="molecule type" value="Transcribed_RNA"/>
</dbReference>
<name>A0A0B7C360_9EUPU</name>
<dbReference type="AlphaFoldDB" id="A0A0B7C360"/>
<protein>
    <recommendedName>
        <fullName evidence="1">Dynein heavy chain AAA module D4 domain-containing protein</fullName>
    </recommendedName>
</protein>
<dbReference type="InterPro" id="IPR027417">
    <property type="entry name" value="P-loop_NTPase"/>
</dbReference>
<evidence type="ECO:0000259" key="1">
    <source>
        <dbReference type="Pfam" id="PF12780"/>
    </source>
</evidence>
<proteinExistence type="predicted"/>
<feature type="domain" description="Dynein heavy chain AAA module D4" evidence="1">
    <location>
        <begin position="3"/>
        <end position="82"/>
    </location>
</feature>
<feature type="non-terminal residue" evidence="2">
    <location>
        <position position="82"/>
    </location>
</feature>
<sequence>LLSMGYCTGRATLARLASFVAQCKLFEPKPQTLLENNSSVVRSHIKQSCFQAGINGKPTLLLVHEDLGEECLQDVCALMTEG</sequence>
<accession>A0A0B7C360</accession>
<feature type="non-terminal residue" evidence="2">
    <location>
        <position position="1"/>
    </location>
</feature>